<proteinExistence type="predicted"/>
<dbReference type="STRING" id="48727.SAMN05192555_102349"/>
<keyword evidence="1" id="KW-1133">Transmembrane helix</keyword>
<sequence length="124" mass="14132">MALYLLVLGVCTLVFGSMIGILLLSRTPRYRTEPKHLLEIFDKTLEGKASETEWNVVVGYPVRHDDYLESVRRRAQRLMDEHGRPWQAARGQPLLSKAGCEELAALREHLASHTALRDKQHLDA</sequence>
<dbReference type="AlphaFoldDB" id="A0A1G9H4L5"/>
<organism evidence="2 3">
    <name type="scientific">Franzmannia pantelleriensis</name>
    <dbReference type="NCBI Taxonomy" id="48727"/>
    <lineage>
        <taxon>Bacteria</taxon>
        <taxon>Pseudomonadati</taxon>
        <taxon>Pseudomonadota</taxon>
        <taxon>Gammaproteobacteria</taxon>
        <taxon>Oceanospirillales</taxon>
        <taxon>Halomonadaceae</taxon>
        <taxon>Franzmannia</taxon>
    </lineage>
</organism>
<keyword evidence="3" id="KW-1185">Reference proteome</keyword>
<accession>A0A1G9H4L5</accession>
<dbReference type="RefSeq" id="WP_089657196.1">
    <property type="nucleotide sequence ID" value="NZ_FNGH01000002.1"/>
</dbReference>
<dbReference type="OrthoDB" id="6120993at2"/>
<dbReference type="Proteomes" id="UP000199107">
    <property type="component" value="Unassembled WGS sequence"/>
</dbReference>
<evidence type="ECO:0000256" key="1">
    <source>
        <dbReference type="SAM" id="Phobius"/>
    </source>
</evidence>
<dbReference type="EMBL" id="FNGH01000002">
    <property type="protein sequence ID" value="SDL07938.1"/>
    <property type="molecule type" value="Genomic_DNA"/>
</dbReference>
<evidence type="ECO:0000313" key="3">
    <source>
        <dbReference type="Proteomes" id="UP000199107"/>
    </source>
</evidence>
<gene>
    <name evidence="2" type="ORF">SAMN05192555_102349</name>
</gene>
<keyword evidence="1" id="KW-0472">Membrane</keyword>
<evidence type="ECO:0000313" key="2">
    <source>
        <dbReference type="EMBL" id="SDL07938.1"/>
    </source>
</evidence>
<protein>
    <submittedName>
        <fullName evidence="2">Uncharacterized protein</fullName>
    </submittedName>
</protein>
<keyword evidence="1" id="KW-0812">Transmembrane</keyword>
<feature type="transmembrane region" description="Helical" evidence="1">
    <location>
        <begin position="6"/>
        <end position="25"/>
    </location>
</feature>
<name>A0A1G9H4L5_9GAMM</name>
<reference evidence="3" key="1">
    <citation type="submission" date="2016-10" db="EMBL/GenBank/DDBJ databases">
        <authorList>
            <person name="Varghese N."/>
            <person name="Submissions S."/>
        </authorList>
    </citation>
    <scope>NUCLEOTIDE SEQUENCE [LARGE SCALE GENOMIC DNA]</scope>
    <source>
        <strain evidence="3">AAP</strain>
    </source>
</reference>